<evidence type="ECO:0000256" key="1">
    <source>
        <dbReference type="SAM" id="MobiDB-lite"/>
    </source>
</evidence>
<feature type="region of interest" description="Disordered" evidence="1">
    <location>
        <begin position="1"/>
        <end position="22"/>
    </location>
</feature>
<name>A0AAV7LVE9_PLEWA</name>
<protein>
    <submittedName>
        <fullName evidence="2">Uncharacterized protein</fullName>
    </submittedName>
</protein>
<sequence>MTKAHQETAGGPEGTGAHDHPDICSGARSLVPVSQDNKARVWLSFVIFKLSGNLLKPTSSRNTPPFLIPPSSYARTDELVVTYLPDDVCTAVSGLVTCKVRNACTRPVTDQIPHKKGVRISAMRCVKSDERQPSPSYIAKEGVSSRMKGRVIHLQSLLTVSMKRSGYECVRYTEP</sequence>
<comment type="caution">
    <text evidence="2">The sequence shown here is derived from an EMBL/GenBank/DDBJ whole genome shotgun (WGS) entry which is preliminary data.</text>
</comment>
<proteinExistence type="predicted"/>
<gene>
    <name evidence="2" type="ORF">NDU88_000703</name>
</gene>
<organism evidence="2 3">
    <name type="scientific">Pleurodeles waltl</name>
    <name type="common">Iberian ribbed newt</name>
    <dbReference type="NCBI Taxonomy" id="8319"/>
    <lineage>
        <taxon>Eukaryota</taxon>
        <taxon>Metazoa</taxon>
        <taxon>Chordata</taxon>
        <taxon>Craniata</taxon>
        <taxon>Vertebrata</taxon>
        <taxon>Euteleostomi</taxon>
        <taxon>Amphibia</taxon>
        <taxon>Batrachia</taxon>
        <taxon>Caudata</taxon>
        <taxon>Salamandroidea</taxon>
        <taxon>Salamandridae</taxon>
        <taxon>Pleurodelinae</taxon>
        <taxon>Pleurodeles</taxon>
    </lineage>
</organism>
<dbReference type="EMBL" id="JANPWB010000014">
    <property type="protein sequence ID" value="KAJ1095541.1"/>
    <property type="molecule type" value="Genomic_DNA"/>
</dbReference>
<evidence type="ECO:0000313" key="2">
    <source>
        <dbReference type="EMBL" id="KAJ1095541.1"/>
    </source>
</evidence>
<keyword evidence="3" id="KW-1185">Reference proteome</keyword>
<accession>A0AAV7LVE9</accession>
<reference evidence="2" key="1">
    <citation type="journal article" date="2022" name="bioRxiv">
        <title>Sequencing and chromosome-scale assembly of the giantPleurodeles waltlgenome.</title>
        <authorList>
            <person name="Brown T."/>
            <person name="Elewa A."/>
            <person name="Iarovenko S."/>
            <person name="Subramanian E."/>
            <person name="Araus A.J."/>
            <person name="Petzold A."/>
            <person name="Susuki M."/>
            <person name="Suzuki K.-i.T."/>
            <person name="Hayashi T."/>
            <person name="Toyoda A."/>
            <person name="Oliveira C."/>
            <person name="Osipova E."/>
            <person name="Leigh N.D."/>
            <person name="Simon A."/>
            <person name="Yun M.H."/>
        </authorList>
    </citation>
    <scope>NUCLEOTIDE SEQUENCE</scope>
    <source>
        <strain evidence="2">20211129_DDA</strain>
        <tissue evidence="2">Liver</tissue>
    </source>
</reference>
<dbReference type="Proteomes" id="UP001066276">
    <property type="component" value="Chromosome 10"/>
</dbReference>
<dbReference type="AlphaFoldDB" id="A0AAV7LVE9"/>
<evidence type="ECO:0000313" key="3">
    <source>
        <dbReference type="Proteomes" id="UP001066276"/>
    </source>
</evidence>